<feature type="region of interest" description="Disordered" evidence="1">
    <location>
        <begin position="53"/>
        <end position="72"/>
    </location>
</feature>
<comment type="caution">
    <text evidence="2">The sequence shown here is derived from an EMBL/GenBank/DDBJ whole genome shotgun (WGS) entry which is preliminary data.</text>
</comment>
<organism evidence="2 3">
    <name type="scientific">Thalassiosira oceanica</name>
    <name type="common">Marine diatom</name>
    <dbReference type="NCBI Taxonomy" id="159749"/>
    <lineage>
        <taxon>Eukaryota</taxon>
        <taxon>Sar</taxon>
        <taxon>Stramenopiles</taxon>
        <taxon>Ochrophyta</taxon>
        <taxon>Bacillariophyta</taxon>
        <taxon>Coscinodiscophyceae</taxon>
        <taxon>Thalassiosirophycidae</taxon>
        <taxon>Thalassiosirales</taxon>
        <taxon>Thalassiosiraceae</taxon>
        <taxon>Thalassiosira</taxon>
    </lineage>
</organism>
<accession>K0T8G7</accession>
<dbReference type="AlphaFoldDB" id="K0T8G7"/>
<sequence length="262" mass="27182">MVVTSSASSSAAGIVDLTISDSDSECENKSTEMIPDRKGHAYLAAASAVPLSFNLSDDDDQDDDQSASPQKCKAPAAAVASCPTSKGSAGASKRGADARVSLSPLTTSHKIYASALTTACGTSHLSTSTLGFASRSSKLESAKEDQCSLARQHLPISAQNLKSQENLPNDENCVNCATFAIPPDATSAQSLASSEDGISADLVRHARQSVSACLVISSRLLTYTFSNNESEIFPNATAYGGTEGICNNLRNPRNDAIRLASA</sequence>
<keyword evidence="3" id="KW-1185">Reference proteome</keyword>
<gene>
    <name evidence="2" type="ORF">THAOC_09085</name>
</gene>
<protein>
    <submittedName>
        <fullName evidence="2">Uncharacterized protein</fullName>
    </submittedName>
</protein>
<proteinExistence type="predicted"/>
<dbReference type="Proteomes" id="UP000266841">
    <property type="component" value="Unassembled WGS sequence"/>
</dbReference>
<feature type="compositionally biased region" description="Acidic residues" evidence="1">
    <location>
        <begin position="56"/>
        <end position="65"/>
    </location>
</feature>
<reference evidence="2 3" key="1">
    <citation type="journal article" date="2012" name="Genome Biol.">
        <title>Genome and low-iron response of an oceanic diatom adapted to chronic iron limitation.</title>
        <authorList>
            <person name="Lommer M."/>
            <person name="Specht M."/>
            <person name="Roy A.S."/>
            <person name="Kraemer L."/>
            <person name="Andreson R."/>
            <person name="Gutowska M.A."/>
            <person name="Wolf J."/>
            <person name="Bergner S.V."/>
            <person name="Schilhabel M.B."/>
            <person name="Klostermeier U.C."/>
            <person name="Beiko R.G."/>
            <person name="Rosenstiel P."/>
            <person name="Hippler M."/>
            <person name="Laroche J."/>
        </authorList>
    </citation>
    <scope>NUCLEOTIDE SEQUENCE [LARGE SCALE GENOMIC DNA]</scope>
    <source>
        <strain evidence="2 3">CCMP1005</strain>
    </source>
</reference>
<evidence type="ECO:0000313" key="2">
    <source>
        <dbReference type="EMBL" id="EJK69636.1"/>
    </source>
</evidence>
<evidence type="ECO:0000313" key="3">
    <source>
        <dbReference type="Proteomes" id="UP000266841"/>
    </source>
</evidence>
<evidence type="ECO:0000256" key="1">
    <source>
        <dbReference type="SAM" id="MobiDB-lite"/>
    </source>
</evidence>
<name>K0T8G7_THAOC</name>
<dbReference type="EMBL" id="AGNL01009803">
    <property type="protein sequence ID" value="EJK69636.1"/>
    <property type="molecule type" value="Genomic_DNA"/>
</dbReference>